<evidence type="ECO:0000313" key="2">
    <source>
        <dbReference type="Proteomes" id="UP000000495"/>
    </source>
</evidence>
<dbReference type="InterPro" id="IPR036691">
    <property type="entry name" value="Endo/exonu/phosph_ase_sf"/>
</dbReference>
<dbReference type="Proteomes" id="UP000000495">
    <property type="component" value="Chromosome"/>
</dbReference>
<reference key="1">
    <citation type="journal article" date="2011" name="Mol. Biol. Evol.">
        <title>Unity in variety -- the pan-genome of the Chlamydiae.</title>
        <authorList>
            <person name="Collingro A."/>
            <person name="Tischler P."/>
            <person name="Weinmaier T."/>
            <person name="Penz T."/>
            <person name="Heinz E."/>
            <person name="Brunham R.C."/>
            <person name="Read T.D."/>
            <person name="Bavoil P.M."/>
            <person name="Sachse K."/>
            <person name="Kahane S."/>
            <person name="Friedman M.G."/>
            <person name="Rattei T."/>
            <person name="Myers G.S.A."/>
            <person name="Horn M."/>
        </authorList>
    </citation>
    <scope>NUCLEOTIDE SEQUENCE</scope>
    <source>
        <strain>UV7</strain>
    </source>
</reference>
<dbReference type="EMBL" id="FR872580">
    <property type="protein sequence ID" value="CCB86517.1"/>
    <property type="molecule type" value="Genomic_DNA"/>
</dbReference>
<dbReference type="RefSeq" id="WP_013925041.1">
    <property type="nucleotide sequence ID" value="NC_015702.1"/>
</dbReference>
<dbReference type="SUPFAM" id="SSF56219">
    <property type="entry name" value="DNase I-like"/>
    <property type="match status" value="1"/>
</dbReference>
<dbReference type="KEGG" id="puv:PUV_15670"/>
<dbReference type="Gene3D" id="3.60.10.10">
    <property type="entry name" value="Endonuclease/exonuclease/phosphatase"/>
    <property type="match status" value="1"/>
</dbReference>
<dbReference type="AlphaFoldDB" id="F8L006"/>
<proteinExistence type="predicted"/>
<dbReference type="eggNOG" id="COG0708">
    <property type="taxonomic scope" value="Bacteria"/>
</dbReference>
<organism evidence="1 2">
    <name type="scientific">Parachlamydia acanthamoebae (strain UV7)</name>
    <dbReference type="NCBI Taxonomy" id="765952"/>
    <lineage>
        <taxon>Bacteria</taxon>
        <taxon>Pseudomonadati</taxon>
        <taxon>Chlamydiota</taxon>
        <taxon>Chlamydiia</taxon>
        <taxon>Parachlamydiales</taxon>
        <taxon>Parachlamydiaceae</taxon>
        <taxon>Parachlamydia</taxon>
    </lineage>
</organism>
<keyword evidence="2" id="KW-1185">Reference proteome</keyword>
<evidence type="ECO:0000313" key="1">
    <source>
        <dbReference type="EMBL" id="CCB86517.1"/>
    </source>
</evidence>
<accession>F8L006</accession>
<evidence type="ECO:0008006" key="3">
    <source>
        <dbReference type="Google" id="ProtNLM"/>
    </source>
</evidence>
<dbReference type="HOGENOM" id="CLU_959244_0_0_0"/>
<gene>
    <name evidence="1" type="ordered locus">PUV_15670</name>
</gene>
<name>F8L006_PARAV</name>
<reference evidence="1 2" key="2">
    <citation type="journal article" date="2011" name="Mol. Biol. Evol.">
        <title>Unity in variety--the pan-genome of the Chlamydiae.</title>
        <authorList>
            <person name="Collingro A."/>
            <person name="Tischler P."/>
            <person name="Weinmaier T."/>
            <person name="Penz T."/>
            <person name="Heinz E."/>
            <person name="Brunham R.C."/>
            <person name="Read T.D."/>
            <person name="Bavoil P.M."/>
            <person name="Sachse K."/>
            <person name="Kahane S."/>
            <person name="Friedman M.G."/>
            <person name="Rattei T."/>
            <person name="Myers G.S."/>
            <person name="Horn M."/>
        </authorList>
    </citation>
    <scope>NUCLEOTIDE SEQUENCE [LARGE SCALE GENOMIC DNA]</scope>
    <source>
        <strain evidence="2">UV7</strain>
    </source>
</reference>
<protein>
    <recommendedName>
        <fullName evidence="3">Endonuclease/exonuclease/phosphatase domain-containing protein</fullName>
    </recommendedName>
</protein>
<sequence length="290" mass="33681">MNDFLTPLEKQFQKIKNRLSESFFQKVITQPNRPAVISLQEVQSSNPHVLDILQQGKYTIMRASENSDTAIAIETQHFEECKPLNLSAYAQQLDDNVAVYAKNKETKEAFIFLSVHIPGYELEFPRENLKDHITSSENKLESVFDVVNTLQMCISKLKEKYPDANVIIQGDFNTYPEYFNSDLNPEISEKIERLNIFSHLEQKQDLEVYRTDKPTELNRQAHELQERELDYVLASKSLKGRVHMFEPDDQELSLANLAKDTVHFDPMLLFSDHRPLWTKISGKKDNKENS</sequence>